<organism evidence="2">
    <name type="scientific">Tunturiibacter gelidiferens</name>
    <dbReference type="NCBI Taxonomy" id="3069689"/>
    <lineage>
        <taxon>Bacteria</taxon>
        <taxon>Pseudomonadati</taxon>
        <taxon>Acidobacteriota</taxon>
        <taxon>Terriglobia</taxon>
        <taxon>Terriglobales</taxon>
        <taxon>Acidobacteriaceae</taxon>
        <taxon>Tunturiibacter</taxon>
    </lineage>
</organism>
<dbReference type="Pfam" id="PF13519">
    <property type="entry name" value="VWA_2"/>
    <property type="match status" value="1"/>
</dbReference>
<dbReference type="InterPro" id="IPR036465">
    <property type="entry name" value="vWFA_dom_sf"/>
</dbReference>
<feature type="domain" description="VWFA" evidence="1">
    <location>
        <begin position="90"/>
        <end position="295"/>
    </location>
</feature>
<dbReference type="InterPro" id="IPR002035">
    <property type="entry name" value="VWF_A"/>
</dbReference>
<dbReference type="AlphaFoldDB" id="A0AAU7Z5L4"/>
<accession>A0AAU7Z5L4</accession>
<sequence length="345" mass="37743">MSLLVRSVLLCAAMGACWYKYGYGQDGVPTQADAQSTIRVSAKFVVLDAEVENKKTGKLIGTLKSDDFVLSEDGVPQHITYFSHDQLPLSVIFLFDLTQSVRPALASLGGGAREVLGHLKPQDEVAVMVFSSHTELLQSFTTDRSLAADAIGKASNMKTGEGTFIHESMYEAVDQAMKATTPGSRKVLVWLTDGTANFENSHTRKTMGREAPAYLHTKEEATASLLRSGVVVSALIDRTAETDAVMVAADVNPFAMFFGARMGDIRKYADLTGGPVLNTSKKEVADRLAELIDQLRGRYTVGYKPTNAKPEGTFCKLELRLKPEAYEGLLDRQDVVVRTRNGYFR</sequence>
<protein>
    <submittedName>
        <fullName evidence="2">VWA domain-containing protein</fullName>
    </submittedName>
</protein>
<dbReference type="EMBL" id="CP132938">
    <property type="protein sequence ID" value="XCB24181.1"/>
    <property type="molecule type" value="Genomic_DNA"/>
</dbReference>
<dbReference type="KEGG" id="tgi:RBB81_09720"/>
<reference evidence="2" key="2">
    <citation type="journal article" date="2024" name="Environ. Microbiol.">
        <title>Genome analysis and description of Tunturibacter gen. nov. expands the diversity of Terriglobia in tundra soils.</title>
        <authorList>
            <person name="Messyasz A."/>
            <person name="Mannisto M.K."/>
            <person name="Kerkhof L.J."/>
            <person name="Haggblom M.M."/>
        </authorList>
    </citation>
    <scope>NUCLEOTIDE SEQUENCE</scope>
    <source>
        <strain evidence="2">M8UP39</strain>
    </source>
</reference>
<proteinExistence type="predicted"/>
<evidence type="ECO:0000313" key="2">
    <source>
        <dbReference type="EMBL" id="XCB24181.1"/>
    </source>
</evidence>
<dbReference type="SUPFAM" id="SSF53300">
    <property type="entry name" value="vWA-like"/>
    <property type="match status" value="1"/>
</dbReference>
<dbReference type="SMART" id="SM00327">
    <property type="entry name" value="VWA"/>
    <property type="match status" value="1"/>
</dbReference>
<gene>
    <name evidence="2" type="ORF">RBB81_09720</name>
</gene>
<reference evidence="2" key="1">
    <citation type="submission" date="2023-08" db="EMBL/GenBank/DDBJ databases">
        <authorList>
            <person name="Messyasz A."/>
            <person name="Mannisto M.K."/>
            <person name="Kerkhof L.J."/>
            <person name="Haggblom M."/>
        </authorList>
    </citation>
    <scope>NUCLEOTIDE SEQUENCE</scope>
    <source>
        <strain evidence="2">M8UP39</strain>
    </source>
</reference>
<dbReference type="Gene3D" id="3.40.50.410">
    <property type="entry name" value="von Willebrand factor, type A domain"/>
    <property type="match status" value="1"/>
</dbReference>
<dbReference type="InterPro" id="IPR017802">
    <property type="entry name" value="VWFA-rel_acidobac-type"/>
</dbReference>
<name>A0AAU7Z5L4_9BACT</name>
<dbReference type="NCBIfam" id="TIGR03436">
    <property type="entry name" value="acidobact_VWFA"/>
    <property type="match status" value="1"/>
</dbReference>
<dbReference type="CDD" id="cd00198">
    <property type="entry name" value="vWFA"/>
    <property type="match status" value="1"/>
</dbReference>
<dbReference type="PROSITE" id="PS50234">
    <property type="entry name" value="VWFA"/>
    <property type="match status" value="1"/>
</dbReference>
<dbReference type="PROSITE" id="PS51257">
    <property type="entry name" value="PROKAR_LIPOPROTEIN"/>
    <property type="match status" value="1"/>
</dbReference>
<evidence type="ECO:0000259" key="1">
    <source>
        <dbReference type="PROSITE" id="PS50234"/>
    </source>
</evidence>
<dbReference type="RefSeq" id="WP_353073548.1">
    <property type="nucleotide sequence ID" value="NZ_CP132938.1"/>
</dbReference>